<proteinExistence type="predicted"/>
<dbReference type="EMBL" id="CM043800">
    <property type="protein sequence ID" value="KAI4811235.1"/>
    <property type="molecule type" value="Genomic_DNA"/>
</dbReference>
<gene>
    <name evidence="1" type="ORF">KUCAC02_014150</name>
</gene>
<organism evidence="1 2">
    <name type="scientific">Chaenocephalus aceratus</name>
    <name type="common">Blackfin icefish</name>
    <name type="synonym">Chaenichthys aceratus</name>
    <dbReference type="NCBI Taxonomy" id="36190"/>
    <lineage>
        <taxon>Eukaryota</taxon>
        <taxon>Metazoa</taxon>
        <taxon>Chordata</taxon>
        <taxon>Craniata</taxon>
        <taxon>Vertebrata</taxon>
        <taxon>Euteleostomi</taxon>
        <taxon>Actinopterygii</taxon>
        <taxon>Neopterygii</taxon>
        <taxon>Teleostei</taxon>
        <taxon>Neoteleostei</taxon>
        <taxon>Acanthomorphata</taxon>
        <taxon>Eupercaria</taxon>
        <taxon>Perciformes</taxon>
        <taxon>Notothenioidei</taxon>
        <taxon>Channichthyidae</taxon>
        <taxon>Chaenocephalus</taxon>
    </lineage>
</organism>
<reference evidence="1" key="1">
    <citation type="submission" date="2022-05" db="EMBL/GenBank/DDBJ databases">
        <title>Chromosome-level genome of Chaenocephalus aceratus.</title>
        <authorList>
            <person name="Park H."/>
        </authorList>
    </citation>
    <scope>NUCLEOTIDE SEQUENCE</scope>
    <source>
        <strain evidence="1">KU_202001</strain>
    </source>
</reference>
<keyword evidence="2" id="KW-1185">Reference proteome</keyword>
<comment type="caution">
    <text evidence="1">The sequence shown here is derived from an EMBL/GenBank/DDBJ whole genome shotgun (WGS) entry which is preliminary data.</text>
</comment>
<protein>
    <submittedName>
        <fullName evidence="1">Uncharacterized protein</fullName>
    </submittedName>
</protein>
<accession>A0ACB9WEQ9</accession>
<sequence length="939" mass="108112">MSDDERVPGFLEDDRVKSQLVLKTGTSIILKKRVAPITSDNCRELLLFGLQSPSPLLQLSSTVEQLQSPVVQKMAEILEMMDSSYYPAIKTLIGSVVDALQEAKDIDLYLQPLHAQLTPLEKEGFPNLEKFTPVLFHTLFLIWTNCQSYQRPARIVVLLQELCNLFIEQASTYLSADLLLREDPEESLSMLEDLFEIMLDFQRMEKLEFGGLNGKIYSENAAQMYKEFSNHCQVLKHSENSPYDLSSQDFENEHKDLKVRIVDFECRLASLICLAFKDCSGLESGFKLLTIVGPFLERRQIRQIFSPNYLILQQLFREELERCKCHFKSKLNKMESGLGKNMAHTSGALKWAKMLRTRIQTSWEQIRLLFDMPAGGGELAKEYHMYMEMLSLLDKYEEDIYSDWRNGLEEACLMNLNQHLISRNASSDLISLNFNPKLTEVLKDVKYIQTLCEITIPAAAMAVFEKRDMFTKYVSSLQLLVQWYNKLKQTVLEVELPLVRAELESIDVQLTRAESELAWKDPDCWSFISTTKDLAHNLVGRVSRAKENCEAIQSMMKGWSKQAMFCRKDNKKGSLVQLEDRGDRVNRKYSSMKKDGDSIHKLVQDNKVHFHADPESEAWQSYLEHVDEMVVEGLFSYISHSLQFFANNMESWPSPTPLFESQLMLSSSGMVFLPSLEQDAGDGLYELIEGLVGDIFKTSVNINRIAAHHSTESYQDLMDDMLDLLDLRQEIMERVENVLKEAINDQRNFLLYGRVLTAEEMEAHGADGLPESPPTIDNFKEQIDYYEDLYADISKLEDFKVFNGWFRVDIKFFKVSLLNTVKKWSWLFKEHLLTYVTNSLDELQKFVRATVEGLGQPVAKGNHRGLVEVMSHLLAVRDRQAATDKMFEPFRDTVILLEQYGVIIPHQVHSQLEELPEKWSGAKKLALKVRHEVAPMHAE</sequence>
<dbReference type="Proteomes" id="UP001057452">
    <property type="component" value="Chromosome 16"/>
</dbReference>
<evidence type="ECO:0000313" key="2">
    <source>
        <dbReference type="Proteomes" id="UP001057452"/>
    </source>
</evidence>
<name>A0ACB9WEQ9_CHAAC</name>
<evidence type="ECO:0000313" key="1">
    <source>
        <dbReference type="EMBL" id="KAI4811235.1"/>
    </source>
</evidence>